<name>A0A7X2P7A8_9FIRM</name>
<dbReference type="EMBL" id="VUMV01000002">
    <property type="protein sequence ID" value="MST81559.1"/>
    <property type="molecule type" value="Genomic_DNA"/>
</dbReference>
<dbReference type="Proteomes" id="UP000466864">
    <property type="component" value="Unassembled WGS sequence"/>
</dbReference>
<comment type="caution">
    <text evidence="1">The sequence shown here is derived from an EMBL/GenBank/DDBJ whole genome shotgun (WGS) entry which is preliminary data.</text>
</comment>
<gene>
    <name evidence="1" type="ORF">FYJ60_04450</name>
</gene>
<dbReference type="RefSeq" id="WP_154457357.1">
    <property type="nucleotide sequence ID" value="NZ_VUMV01000002.1"/>
</dbReference>
<organism evidence="1 2">
    <name type="scientific">Bilifractor porci</name>
    <dbReference type="NCBI Taxonomy" id="2606636"/>
    <lineage>
        <taxon>Bacteria</taxon>
        <taxon>Bacillati</taxon>
        <taxon>Bacillota</taxon>
        <taxon>Clostridia</taxon>
        <taxon>Lachnospirales</taxon>
        <taxon>Lachnospiraceae</taxon>
        <taxon>Bilifractor</taxon>
    </lineage>
</organism>
<reference evidence="1 2" key="1">
    <citation type="submission" date="2019-08" db="EMBL/GenBank/DDBJ databases">
        <title>In-depth cultivation of the pig gut microbiome towards novel bacterial diversity and tailored functional studies.</title>
        <authorList>
            <person name="Wylensek D."/>
            <person name="Hitch T.C.A."/>
            <person name="Clavel T."/>
        </authorList>
    </citation>
    <scope>NUCLEOTIDE SEQUENCE [LARGE SCALE GENOMIC DNA]</scope>
    <source>
        <strain evidence="1 2">Oil+RF-744-WCA-WT-13</strain>
    </source>
</reference>
<protein>
    <submittedName>
        <fullName evidence="1">DUF4417 domain-containing protein</fullName>
    </submittedName>
</protein>
<evidence type="ECO:0000313" key="2">
    <source>
        <dbReference type="Proteomes" id="UP000466864"/>
    </source>
</evidence>
<accession>A0A7X2P7A8</accession>
<dbReference type="AlphaFoldDB" id="A0A7X2P7A8"/>
<evidence type="ECO:0000313" key="1">
    <source>
        <dbReference type="EMBL" id="MST81559.1"/>
    </source>
</evidence>
<sequence length="230" mass="27273">MYDEVSTRRDTLHELYIYGAELEQQYGFPVLQPVYAEPIESVSFREMQKVVDTKGKVVHFYIDDCWFEKLWTNADRYIEQLRCFPCVIMPDFSVFDYMPWSMQLWNRYRSMAIAYYMSQHGIKVIPSLGVLPNHIWTLVGLPQHSTVAVNTNGRIKKPKERKQFVNELNRQIKIIKPKNLIMVGFVPDEWTEPVPTIYLESESQKEYRRRLNKDDGMGGTRSIRIYKGMR</sequence>
<dbReference type="InterPro" id="IPR025530">
    <property type="entry name" value="DUF4417"/>
</dbReference>
<keyword evidence="2" id="KW-1185">Reference proteome</keyword>
<proteinExistence type="predicted"/>
<dbReference type="Pfam" id="PF14386">
    <property type="entry name" value="DUF4417"/>
    <property type="match status" value="1"/>
</dbReference>